<dbReference type="FunFam" id="3.40.50.880:FF:000009">
    <property type="entry name" value="Imidazole glycerol phosphate synthase subunit HisH"/>
    <property type="match status" value="1"/>
</dbReference>
<dbReference type="CDD" id="cd01748">
    <property type="entry name" value="GATase1_IGP_Synthase"/>
    <property type="match status" value="1"/>
</dbReference>
<keyword evidence="9 12" id="KW-0456">Lyase</keyword>
<evidence type="ECO:0000256" key="4">
    <source>
        <dbReference type="ARBA" id="ARBA00022490"/>
    </source>
</evidence>
<sequence length="195" mass="21749">MKLVIIDYGAGNIKSIQFAFKRLGVDAVLTNNVAEIQNADKVIFPGVGEASSAMQKLRESGLDKVIPTLKQPVLGICLGMQLMCNSSEEGNTKGLGIFDVDIKRFSNEVKVPQMGWNTVTDLKSELFKDIKEDEYMYLVHSFYAEDCKYAIASTEYGVKYATALHKDNFYGTQFHPEKSGVEGEKILKNFLNLDD</sequence>
<feature type="active site" evidence="12 13">
    <location>
        <position position="177"/>
    </location>
</feature>
<keyword evidence="15" id="KW-0808">Transferase</keyword>
<dbReference type="GO" id="GO:0005737">
    <property type="term" value="C:cytoplasm"/>
    <property type="evidence" value="ECO:0007669"/>
    <property type="project" value="UniProtKB-SubCell"/>
</dbReference>
<keyword evidence="7 12" id="KW-0315">Glutamine amidotransferase</keyword>
<proteinExistence type="inferred from homology"/>
<evidence type="ECO:0000256" key="7">
    <source>
        <dbReference type="ARBA" id="ARBA00022962"/>
    </source>
</evidence>
<evidence type="ECO:0000256" key="8">
    <source>
        <dbReference type="ARBA" id="ARBA00023102"/>
    </source>
</evidence>
<dbReference type="HAMAP" id="MF_00278">
    <property type="entry name" value="HisH"/>
    <property type="match status" value="1"/>
</dbReference>
<evidence type="ECO:0000256" key="9">
    <source>
        <dbReference type="ARBA" id="ARBA00023239"/>
    </source>
</evidence>
<dbReference type="PANTHER" id="PTHR42701">
    <property type="entry name" value="IMIDAZOLE GLYCEROL PHOSPHATE SYNTHASE SUBUNIT HISH"/>
    <property type="match status" value="1"/>
</dbReference>
<comment type="catalytic activity">
    <reaction evidence="11 12">
        <text>L-glutamine + H2O = L-glutamate + NH4(+)</text>
        <dbReference type="Rhea" id="RHEA:15889"/>
        <dbReference type="ChEBI" id="CHEBI:15377"/>
        <dbReference type="ChEBI" id="CHEBI:28938"/>
        <dbReference type="ChEBI" id="CHEBI:29985"/>
        <dbReference type="ChEBI" id="CHEBI:58359"/>
        <dbReference type="EC" id="3.5.1.2"/>
    </reaction>
</comment>
<dbReference type="Proteomes" id="UP000215214">
    <property type="component" value="Chromosome TJEJU"/>
</dbReference>
<dbReference type="OrthoDB" id="9807137at2"/>
<dbReference type="InterPro" id="IPR029062">
    <property type="entry name" value="Class_I_gatase-like"/>
</dbReference>
<dbReference type="GO" id="GO:0004359">
    <property type="term" value="F:glutaminase activity"/>
    <property type="evidence" value="ECO:0007669"/>
    <property type="project" value="UniProtKB-EC"/>
</dbReference>
<accession>A0A238UAB8</accession>
<dbReference type="KEGG" id="tje:TJEJU_2249"/>
<dbReference type="PIRSF" id="PIRSF000495">
    <property type="entry name" value="Amidotransf_hisH"/>
    <property type="match status" value="1"/>
</dbReference>
<keyword evidence="16" id="KW-1185">Reference proteome</keyword>
<evidence type="ECO:0000259" key="14">
    <source>
        <dbReference type="Pfam" id="PF00117"/>
    </source>
</evidence>
<dbReference type="GO" id="GO:0016829">
    <property type="term" value="F:lyase activity"/>
    <property type="evidence" value="ECO:0007669"/>
    <property type="project" value="UniProtKB-KW"/>
</dbReference>
<reference evidence="15 16" key="1">
    <citation type="submission" date="2017-07" db="EMBL/GenBank/DDBJ databases">
        <authorList>
            <person name="Sun Z.S."/>
            <person name="Albrecht U."/>
            <person name="Echele G."/>
            <person name="Lee C.C."/>
        </authorList>
    </citation>
    <scope>NUCLEOTIDE SEQUENCE [LARGE SCALE GENOMIC DNA]</scope>
    <source>
        <strain evidence="16">type strain: KCTC 22618</strain>
    </source>
</reference>
<dbReference type="PRINTS" id="PR00097">
    <property type="entry name" value="ANTSNTHASEII"/>
</dbReference>
<dbReference type="AlphaFoldDB" id="A0A238UAB8"/>
<feature type="active site" evidence="12 13">
    <location>
        <position position="175"/>
    </location>
</feature>
<feature type="active site" description="Nucleophile" evidence="12 13">
    <location>
        <position position="77"/>
    </location>
</feature>
<comment type="function">
    <text evidence="12">IGPS catalyzes the conversion of PRFAR and glutamine to IGP, AICAR and glutamate. The HisH subunit catalyzes the hydrolysis of glutamine to glutamate and ammonia as part of the synthesis of IGP and AICAR. The resulting ammonia molecule is channeled to the active site of HisF.</text>
</comment>
<evidence type="ECO:0000256" key="2">
    <source>
        <dbReference type="ARBA" id="ARBA00005091"/>
    </source>
</evidence>
<keyword evidence="8 12" id="KW-0368">Histidine biosynthesis</keyword>
<evidence type="ECO:0000256" key="11">
    <source>
        <dbReference type="ARBA" id="ARBA00049534"/>
    </source>
</evidence>
<dbReference type="Pfam" id="PF00117">
    <property type="entry name" value="GATase"/>
    <property type="match status" value="1"/>
</dbReference>
<protein>
    <recommendedName>
        <fullName evidence="12">Imidazole glycerol phosphate synthase subunit HisH</fullName>
        <ecNumber evidence="12">4.3.2.10</ecNumber>
    </recommendedName>
    <alternativeName>
        <fullName evidence="12">IGP synthase glutaminase subunit</fullName>
        <ecNumber evidence="12">3.5.1.2</ecNumber>
    </alternativeName>
    <alternativeName>
        <fullName evidence="12">IGP synthase subunit HisH</fullName>
    </alternativeName>
    <alternativeName>
        <fullName evidence="12">ImGP synthase subunit HisH</fullName>
        <shortName evidence="12">IGPS subunit HisH</shortName>
    </alternativeName>
</protein>
<evidence type="ECO:0000313" key="15">
    <source>
        <dbReference type="EMBL" id="SNR15936.1"/>
    </source>
</evidence>
<dbReference type="EC" id="4.3.2.10" evidence="12"/>
<comment type="subcellular location">
    <subcellularLocation>
        <location evidence="1 12">Cytoplasm</location>
    </subcellularLocation>
</comment>
<dbReference type="Gene3D" id="3.40.50.880">
    <property type="match status" value="1"/>
</dbReference>
<dbReference type="RefSeq" id="WP_095072099.1">
    <property type="nucleotide sequence ID" value="NZ_LT899436.1"/>
</dbReference>
<feature type="domain" description="Glutamine amidotransferase" evidence="14">
    <location>
        <begin position="4"/>
        <end position="191"/>
    </location>
</feature>
<dbReference type="InterPro" id="IPR017926">
    <property type="entry name" value="GATASE"/>
</dbReference>
<dbReference type="EMBL" id="LT899436">
    <property type="protein sequence ID" value="SNR15936.1"/>
    <property type="molecule type" value="Genomic_DNA"/>
</dbReference>
<evidence type="ECO:0000256" key="10">
    <source>
        <dbReference type="ARBA" id="ARBA00047838"/>
    </source>
</evidence>
<dbReference type="PROSITE" id="PS51273">
    <property type="entry name" value="GATASE_TYPE_1"/>
    <property type="match status" value="1"/>
</dbReference>
<evidence type="ECO:0000313" key="16">
    <source>
        <dbReference type="Proteomes" id="UP000215214"/>
    </source>
</evidence>
<organism evidence="15 16">
    <name type="scientific">Tenacibaculum jejuense</name>
    <dbReference type="NCBI Taxonomy" id="584609"/>
    <lineage>
        <taxon>Bacteria</taxon>
        <taxon>Pseudomonadati</taxon>
        <taxon>Bacteroidota</taxon>
        <taxon>Flavobacteriia</taxon>
        <taxon>Flavobacteriales</taxon>
        <taxon>Flavobacteriaceae</taxon>
        <taxon>Tenacibaculum</taxon>
    </lineage>
</organism>
<evidence type="ECO:0000256" key="3">
    <source>
        <dbReference type="ARBA" id="ARBA00011152"/>
    </source>
</evidence>
<keyword evidence="6 12" id="KW-0378">Hydrolase</keyword>
<comment type="pathway">
    <text evidence="2 12">Amino-acid biosynthesis; L-histidine biosynthesis; L-histidine from 5-phospho-alpha-D-ribose 1-diphosphate: step 5/9.</text>
</comment>
<dbReference type="GO" id="GO:0000107">
    <property type="term" value="F:imidazoleglycerol-phosphate synthase activity"/>
    <property type="evidence" value="ECO:0007669"/>
    <property type="project" value="UniProtKB-UniRule"/>
</dbReference>
<name>A0A238UAB8_9FLAO</name>
<dbReference type="NCBIfam" id="TIGR01855">
    <property type="entry name" value="IMP_synth_hisH"/>
    <property type="match status" value="1"/>
</dbReference>
<evidence type="ECO:0000256" key="1">
    <source>
        <dbReference type="ARBA" id="ARBA00004496"/>
    </source>
</evidence>
<keyword evidence="4 12" id="KW-0963">Cytoplasm</keyword>
<comment type="subunit">
    <text evidence="3 12">Heterodimer of HisH and HisF.</text>
</comment>
<dbReference type="SUPFAM" id="SSF52317">
    <property type="entry name" value="Class I glutamine amidotransferase-like"/>
    <property type="match status" value="1"/>
</dbReference>
<evidence type="ECO:0000256" key="13">
    <source>
        <dbReference type="PIRSR" id="PIRSR000495-1"/>
    </source>
</evidence>
<keyword evidence="15" id="KW-0328">Glycosyltransferase</keyword>
<gene>
    <name evidence="12 15" type="primary">hisH</name>
    <name evidence="15" type="ORF">TJEJU_2249</name>
</gene>
<dbReference type="UniPathway" id="UPA00031">
    <property type="reaction ID" value="UER00010"/>
</dbReference>
<evidence type="ECO:0000256" key="6">
    <source>
        <dbReference type="ARBA" id="ARBA00022801"/>
    </source>
</evidence>
<dbReference type="InterPro" id="IPR010139">
    <property type="entry name" value="Imidazole-glycPsynth_HisH"/>
</dbReference>
<dbReference type="GO" id="GO:0000105">
    <property type="term" value="P:L-histidine biosynthetic process"/>
    <property type="evidence" value="ECO:0007669"/>
    <property type="project" value="UniProtKB-UniRule"/>
</dbReference>
<dbReference type="PANTHER" id="PTHR42701:SF1">
    <property type="entry name" value="IMIDAZOLE GLYCEROL PHOSPHATE SYNTHASE SUBUNIT HISH"/>
    <property type="match status" value="1"/>
</dbReference>
<evidence type="ECO:0000256" key="5">
    <source>
        <dbReference type="ARBA" id="ARBA00022605"/>
    </source>
</evidence>
<keyword evidence="5 12" id="KW-0028">Amino-acid biosynthesis</keyword>
<comment type="catalytic activity">
    <reaction evidence="10 12">
        <text>5-[(5-phospho-1-deoxy-D-ribulos-1-ylimino)methylamino]-1-(5-phospho-beta-D-ribosyl)imidazole-4-carboxamide + L-glutamine = D-erythro-1-(imidazol-4-yl)glycerol 3-phosphate + 5-amino-1-(5-phospho-beta-D-ribosyl)imidazole-4-carboxamide + L-glutamate + H(+)</text>
        <dbReference type="Rhea" id="RHEA:24793"/>
        <dbReference type="ChEBI" id="CHEBI:15378"/>
        <dbReference type="ChEBI" id="CHEBI:29985"/>
        <dbReference type="ChEBI" id="CHEBI:58278"/>
        <dbReference type="ChEBI" id="CHEBI:58359"/>
        <dbReference type="ChEBI" id="CHEBI:58475"/>
        <dbReference type="ChEBI" id="CHEBI:58525"/>
        <dbReference type="EC" id="4.3.2.10"/>
    </reaction>
</comment>
<evidence type="ECO:0000256" key="12">
    <source>
        <dbReference type="HAMAP-Rule" id="MF_00278"/>
    </source>
</evidence>
<dbReference type="EC" id="3.5.1.2" evidence="12"/>